<dbReference type="FunFam" id="3.60.15.10:FF:000033">
    <property type="entry name" value="MBL fold metallo-hydrolase"/>
    <property type="match status" value="1"/>
</dbReference>
<dbReference type="RefSeq" id="XP_016208937.1">
    <property type="nucleotide sequence ID" value="XM_016363260.1"/>
</dbReference>
<gene>
    <name evidence="4" type="ORF">PV09_09233</name>
</gene>
<keyword evidence="1" id="KW-0479">Metal-binding</keyword>
<dbReference type="Proteomes" id="UP000053259">
    <property type="component" value="Unassembled WGS sequence"/>
</dbReference>
<dbReference type="CDD" id="cd07724">
    <property type="entry name" value="POD-like_MBL-fold"/>
    <property type="match status" value="1"/>
</dbReference>
<evidence type="ECO:0000313" key="5">
    <source>
        <dbReference type="Proteomes" id="UP000053259"/>
    </source>
</evidence>
<feature type="region of interest" description="Disordered" evidence="2">
    <location>
        <begin position="19"/>
        <end position="50"/>
    </location>
</feature>
<dbReference type="AlphaFoldDB" id="A0A0D1ZXA1"/>
<dbReference type="Pfam" id="PF00753">
    <property type="entry name" value="Lactamase_B"/>
    <property type="match status" value="1"/>
</dbReference>
<accession>A0A0D1ZXA1</accession>
<dbReference type="HOGENOM" id="CLU_030571_6_0_1"/>
<evidence type="ECO:0000259" key="3">
    <source>
        <dbReference type="SMART" id="SM00849"/>
    </source>
</evidence>
<dbReference type="InParanoid" id="A0A0D1ZXA1"/>
<dbReference type="GO" id="GO:0006749">
    <property type="term" value="P:glutathione metabolic process"/>
    <property type="evidence" value="ECO:0007669"/>
    <property type="project" value="InterPro"/>
</dbReference>
<organism evidence="4 5">
    <name type="scientific">Verruconis gallopava</name>
    <dbReference type="NCBI Taxonomy" id="253628"/>
    <lineage>
        <taxon>Eukaryota</taxon>
        <taxon>Fungi</taxon>
        <taxon>Dikarya</taxon>
        <taxon>Ascomycota</taxon>
        <taxon>Pezizomycotina</taxon>
        <taxon>Dothideomycetes</taxon>
        <taxon>Pleosporomycetidae</taxon>
        <taxon>Venturiales</taxon>
        <taxon>Sympoventuriaceae</taxon>
        <taxon>Verruconis</taxon>
    </lineage>
</organism>
<dbReference type="STRING" id="253628.A0A0D1ZXA1"/>
<dbReference type="GO" id="GO:0070813">
    <property type="term" value="P:hydrogen sulfide metabolic process"/>
    <property type="evidence" value="ECO:0007669"/>
    <property type="project" value="TreeGrafter"/>
</dbReference>
<evidence type="ECO:0000313" key="4">
    <source>
        <dbReference type="EMBL" id="KIV99067.1"/>
    </source>
</evidence>
<dbReference type="InterPro" id="IPR036866">
    <property type="entry name" value="RibonucZ/Hydroxyglut_hydro"/>
</dbReference>
<dbReference type="PANTHER" id="PTHR43084:SF1">
    <property type="entry name" value="PERSULFIDE DIOXYGENASE ETHE1, MITOCHONDRIAL"/>
    <property type="match status" value="1"/>
</dbReference>
<dbReference type="SMART" id="SM00849">
    <property type="entry name" value="Lactamase_B"/>
    <property type="match status" value="1"/>
</dbReference>
<feature type="compositionally biased region" description="Polar residues" evidence="2">
    <location>
        <begin position="29"/>
        <end position="40"/>
    </location>
</feature>
<feature type="compositionally biased region" description="Basic and acidic residues" evidence="2">
    <location>
        <begin position="41"/>
        <end position="50"/>
    </location>
</feature>
<dbReference type="InterPro" id="IPR051682">
    <property type="entry name" value="Mito_Persulfide_Diox"/>
</dbReference>
<dbReference type="InterPro" id="IPR001279">
    <property type="entry name" value="Metallo-B-lactamas"/>
</dbReference>
<dbReference type="OrthoDB" id="449487at2759"/>
<keyword evidence="5" id="KW-1185">Reference proteome</keyword>
<name>A0A0D1ZXA1_9PEZI</name>
<sequence>MMASARRVHILPGGSLTQMTASRARPSTARLSTCASTSSPKHLEVTRTYSRQRDAKLASASSGSFRQIPVRCSDRSPQISRFSTKGQQTSNPTIHDVFESKTGSWQYIVADPDTSVAVIIDPVLDYDPISHKVDTKSADELLAIVKDKGYKVDRILETHAHADHITAASYVQRKLQERQGHRPPICIGSRIGHVQDRFSTRYSVPPEEYRTVFDKLLDDNEEFSIGNLKATAVHIPGHTPDHMGYKIGDNVFTGDLIFYKDLGTARADFPGGSASQIYQSAQKILSMPDHVRVWVGHDYPPDGREPKSSMTVKEHRQENKHLKEGMTEAEFVKLRQERDAQLAAPKLLHQSLQMNIRGGKLPQPNQDGQRMLHVPLKLGQLSW</sequence>
<dbReference type="InterPro" id="IPR044528">
    <property type="entry name" value="POD-like_MBL-fold"/>
</dbReference>
<dbReference type="GeneID" id="27317206"/>
<protein>
    <recommendedName>
        <fullName evidence="3">Metallo-beta-lactamase domain-containing protein</fullName>
    </recommendedName>
</protein>
<feature type="domain" description="Metallo-beta-lactamase" evidence="3">
    <location>
        <begin position="103"/>
        <end position="297"/>
    </location>
</feature>
<evidence type="ECO:0000256" key="2">
    <source>
        <dbReference type="SAM" id="MobiDB-lite"/>
    </source>
</evidence>
<dbReference type="VEuPathDB" id="FungiDB:PV09_09233"/>
<dbReference type="EMBL" id="KN847586">
    <property type="protein sequence ID" value="KIV99067.1"/>
    <property type="molecule type" value="Genomic_DNA"/>
</dbReference>
<dbReference type="PANTHER" id="PTHR43084">
    <property type="entry name" value="PERSULFIDE DIOXYGENASE ETHE1"/>
    <property type="match status" value="1"/>
</dbReference>
<evidence type="ECO:0000256" key="1">
    <source>
        <dbReference type="ARBA" id="ARBA00022723"/>
    </source>
</evidence>
<dbReference type="SUPFAM" id="SSF56281">
    <property type="entry name" value="Metallo-hydrolase/oxidoreductase"/>
    <property type="match status" value="1"/>
</dbReference>
<dbReference type="GO" id="GO:0050313">
    <property type="term" value="F:sulfur dioxygenase activity"/>
    <property type="evidence" value="ECO:0007669"/>
    <property type="project" value="InterPro"/>
</dbReference>
<reference evidence="4 5" key="1">
    <citation type="submission" date="2015-01" db="EMBL/GenBank/DDBJ databases">
        <title>The Genome Sequence of Ochroconis gallopava CBS43764.</title>
        <authorList>
            <consortium name="The Broad Institute Genomics Platform"/>
            <person name="Cuomo C."/>
            <person name="de Hoog S."/>
            <person name="Gorbushina A."/>
            <person name="Stielow B."/>
            <person name="Teixiera M."/>
            <person name="Abouelleil A."/>
            <person name="Chapman S.B."/>
            <person name="Priest M."/>
            <person name="Young S.K."/>
            <person name="Wortman J."/>
            <person name="Nusbaum C."/>
            <person name="Birren B."/>
        </authorList>
    </citation>
    <scope>NUCLEOTIDE SEQUENCE [LARGE SCALE GENOMIC DNA]</scope>
    <source>
        <strain evidence="4 5">CBS 43764</strain>
    </source>
</reference>
<dbReference type="GO" id="GO:0046872">
    <property type="term" value="F:metal ion binding"/>
    <property type="evidence" value="ECO:0007669"/>
    <property type="project" value="UniProtKB-KW"/>
</dbReference>
<proteinExistence type="predicted"/>
<dbReference type="Gene3D" id="3.60.15.10">
    <property type="entry name" value="Ribonuclease Z/Hydroxyacylglutathione hydrolase-like"/>
    <property type="match status" value="1"/>
</dbReference>